<dbReference type="GO" id="GO:0003682">
    <property type="term" value="F:chromatin binding"/>
    <property type="evidence" value="ECO:0007669"/>
    <property type="project" value="TreeGrafter"/>
</dbReference>
<dbReference type="Pfam" id="PF04824">
    <property type="entry name" value="Rad21_Rec8"/>
    <property type="match status" value="1"/>
</dbReference>
<feature type="domain" description="Rad21/Rec8-like protein C-terminal eukaryotic" evidence="7">
    <location>
        <begin position="917"/>
        <end position="969"/>
    </location>
</feature>
<dbReference type="PANTHER" id="PTHR12585">
    <property type="entry name" value="SCC1 / RAD21 FAMILY MEMBER"/>
    <property type="match status" value="1"/>
</dbReference>
<feature type="region of interest" description="Disordered" evidence="6">
    <location>
        <begin position="813"/>
        <end position="885"/>
    </location>
</feature>
<evidence type="ECO:0000259" key="7">
    <source>
        <dbReference type="Pfam" id="PF04824"/>
    </source>
</evidence>
<feature type="compositionally biased region" description="Low complexity" evidence="6">
    <location>
        <begin position="329"/>
        <end position="349"/>
    </location>
</feature>
<evidence type="ECO:0000256" key="3">
    <source>
        <dbReference type="ARBA" id="ARBA00009870"/>
    </source>
</evidence>
<protein>
    <submittedName>
        <fullName evidence="9">Putative rad21 log</fullName>
    </submittedName>
</protein>
<dbReference type="InterPro" id="IPR039781">
    <property type="entry name" value="Rad21/Rec8-like"/>
</dbReference>
<dbReference type="GO" id="GO:1990414">
    <property type="term" value="P:replication-born double-strand break repair via sister chromatid exchange"/>
    <property type="evidence" value="ECO:0007669"/>
    <property type="project" value="TreeGrafter"/>
</dbReference>
<feature type="compositionally biased region" description="Pro residues" evidence="6">
    <location>
        <begin position="764"/>
        <end position="776"/>
    </location>
</feature>
<dbReference type="InterPro" id="IPR049589">
    <property type="entry name" value="NXP1_M-like"/>
</dbReference>
<dbReference type="InterPro" id="IPR006910">
    <property type="entry name" value="Rad21_Rec8_N"/>
</dbReference>
<dbReference type="GO" id="GO:0005634">
    <property type="term" value="C:nucleus"/>
    <property type="evidence" value="ECO:0007669"/>
    <property type="project" value="UniProtKB-SubCell"/>
</dbReference>
<feature type="compositionally biased region" description="Low complexity" evidence="6">
    <location>
        <begin position="628"/>
        <end position="653"/>
    </location>
</feature>
<dbReference type="CDD" id="cd21792">
    <property type="entry name" value="Rad21_Rec8_M_NXP1-like"/>
    <property type="match status" value="1"/>
</dbReference>
<dbReference type="Pfam" id="PF04825">
    <property type="entry name" value="Rad21_Rec8_N"/>
    <property type="match status" value="1"/>
</dbReference>
<dbReference type="SUPFAM" id="SSF46785">
    <property type="entry name" value="Winged helix' DNA-binding domain"/>
    <property type="match status" value="1"/>
</dbReference>
<name>L7M7A6_RHIPC</name>
<evidence type="ECO:0000259" key="8">
    <source>
        <dbReference type="Pfam" id="PF04825"/>
    </source>
</evidence>
<dbReference type="PANTHER" id="PTHR12585:SF69">
    <property type="entry name" value="FI11703P"/>
    <property type="match status" value="1"/>
</dbReference>
<feature type="compositionally biased region" description="Low complexity" evidence="6">
    <location>
        <begin position="602"/>
        <end position="614"/>
    </location>
</feature>
<evidence type="ECO:0000256" key="1">
    <source>
        <dbReference type="ARBA" id="ARBA00004123"/>
    </source>
</evidence>
<evidence type="ECO:0000256" key="6">
    <source>
        <dbReference type="SAM" id="MobiDB-lite"/>
    </source>
</evidence>
<dbReference type="AlphaFoldDB" id="L7M7A6"/>
<feature type="compositionally biased region" description="Low complexity" evidence="6">
    <location>
        <begin position="777"/>
        <end position="786"/>
    </location>
</feature>
<feature type="region of interest" description="Disordered" evidence="6">
    <location>
        <begin position="593"/>
        <end position="665"/>
    </location>
</feature>
<comment type="subcellular location">
    <subcellularLocation>
        <location evidence="2">Chromosome</location>
    </subcellularLocation>
    <subcellularLocation>
        <location evidence="1">Nucleus</location>
    </subcellularLocation>
</comment>
<dbReference type="GO" id="GO:0007062">
    <property type="term" value="P:sister chromatid cohesion"/>
    <property type="evidence" value="ECO:0007669"/>
    <property type="project" value="InterPro"/>
</dbReference>
<sequence length="974" mass="105702">MFYAHFVLAKKGPLARIWLAAHWDKKLTKAHVFETNIESSVEGILQPKVKMALRTSGHLLLGIVRIYSRKAKYLLADCNEAFIKIKMAFRPGAVDLPEEGRQAALSTITLPEVFHDFEATMPDLSNIDMEAAVTLNQSRAEDITLKEDYGSLSLINDDNFDMGFDDPEMAREATNIDEAFDQASLLLGGSMLGRPSEAPRGGPSSSADNEAGASSSTAENSALAAMPVPGESIEAGRNAREGEVDPFGTAAASTEAEAAEGAREGELLEGEPSGLFEPAGLFDDAPLGHVPLDTSGSDRDGPLGAPGPVPSGPDARPADESDDDDDMYDMGPPSMGAPSGPSSPGSSVGDARDLDGGATTSAAAGVAGPSSSSAMPGMDDGLLDQQQQEQAAMPPPPQPPSADSAQMGGADVGPGEQTTLLNNEDESFALAPLDTTIVQGVEKARAKRKRKLIVDEVKNISGEEMKAQLSDTSDIVTTLDLAPPTKRLMHWKETGGVEKLFALPGRPILSRTLSRLYQRHLTTRAVENELAAGEEHLLQQLDDEQDIGEQPQQMVQHDEHMQENSLGHHTKRRRLEEDLVGPHGAVNEQSAHHYDLGAPDFPHGGPPSHLGPPSVDHYAASMVPPPQHQEYQQPQPQTPLQDGWPTPADYTYAQPPPPPHTPVPDYTAAYQMQQQQQQQAAMMGHHPMAAMHHPHHQQQLTPAPHLEEEHHQHHPVHHQAAAAALFPTLQPDQLQSEYPVHPATPVPTPQSPPAAMMPPAAQMGPPPTPQMMPPHTPQMHHQQPAQEESPSMDHPLAPPTEFDALVASGSALHGFGAPMESTSAEQQHHLEEPEPQPEPQPEPHTSAEEQQQQQQQEQQQDQLAQLDDDDEDYGPPASVGPAEEQLADETYEQFEERILNKRTVHMLHMIRAPLEAGRQVRFSDIARGSNRKQVAQKFYTFLVLKKQQAVELRQESAFAELYIEKGPKFEQSLL</sequence>
<feature type="region of interest" description="Disordered" evidence="6">
    <location>
        <begin position="251"/>
        <end position="419"/>
    </location>
</feature>
<reference evidence="9" key="1">
    <citation type="submission" date="2012-11" db="EMBL/GenBank/DDBJ databases">
        <authorList>
            <person name="Lucero-Rivera Y.E."/>
            <person name="Tovar-Ramirez D."/>
        </authorList>
    </citation>
    <scope>NUCLEOTIDE SEQUENCE</scope>
    <source>
        <tissue evidence="9">Salivary gland</tissue>
    </source>
</reference>
<evidence type="ECO:0000256" key="5">
    <source>
        <dbReference type="ARBA" id="ARBA00023242"/>
    </source>
</evidence>
<dbReference type="GO" id="GO:0008278">
    <property type="term" value="C:cohesin complex"/>
    <property type="evidence" value="ECO:0007669"/>
    <property type="project" value="InterPro"/>
</dbReference>
<proteinExistence type="evidence at transcript level"/>
<feature type="compositionally biased region" description="Low complexity" evidence="6">
    <location>
        <begin position="848"/>
        <end position="865"/>
    </location>
</feature>
<reference evidence="9" key="2">
    <citation type="journal article" date="2015" name="J. Proteomics">
        <title>Sexual differences in the sialomes of the zebra tick, Rhipicephalus pulchellus.</title>
        <authorList>
            <person name="Tan A.W."/>
            <person name="Francischetti I.M."/>
            <person name="Slovak M."/>
            <person name="Kini R.M."/>
            <person name="Ribeiro J.M."/>
        </authorList>
    </citation>
    <scope>NUCLEOTIDE SEQUENCE</scope>
    <source>
        <tissue evidence="9">Salivary gland</tissue>
    </source>
</reference>
<organism evidence="9">
    <name type="scientific">Rhipicephalus pulchellus</name>
    <name type="common">Yellow backed tick</name>
    <name type="synonym">Dermacentor pulchellus</name>
    <dbReference type="NCBI Taxonomy" id="72859"/>
    <lineage>
        <taxon>Eukaryota</taxon>
        <taxon>Metazoa</taxon>
        <taxon>Ecdysozoa</taxon>
        <taxon>Arthropoda</taxon>
        <taxon>Chelicerata</taxon>
        <taxon>Arachnida</taxon>
        <taxon>Acari</taxon>
        <taxon>Parasitiformes</taxon>
        <taxon>Ixodida</taxon>
        <taxon>Ixodoidea</taxon>
        <taxon>Ixodidae</taxon>
        <taxon>Rhipicephalinae</taxon>
        <taxon>Rhipicephalus</taxon>
        <taxon>Rhipicephalus</taxon>
    </lineage>
</organism>
<comment type="similarity">
    <text evidence="3">Belongs to the rad21 family.</text>
</comment>
<evidence type="ECO:0000256" key="4">
    <source>
        <dbReference type="ARBA" id="ARBA00022454"/>
    </source>
</evidence>
<dbReference type="InterPro" id="IPR036390">
    <property type="entry name" value="WH_DNA-bd_sf"/>
</dbReference>
<accession>L7M7A6</accession>
<dbReference type="InterPro" id="IPR023093">
    <property type="entry name" value="ScpA-like_C"/>
</dbReference>
<dbReference type="InterPro" id="IPR006909">
    <property type="entry name" value="Rad21/Rec8_C_eu"/>
</dbReference>
<evidence type="ECO:0000256" key="2">
    <source>
        <dbReference type="ARBA" id="ARBA00004286"/>
    </source>
</evidence>
<feature type="region of interest" description="Disordered" evidence="6">
    <location>
        <begin position="189"/>
        <end position="221"/>
    </location>
</feature>
<feature type="compositionally biased region" description="Polar residues" evidence="6">
    <location>
        <begin position="203"/>
        <end position="220"/>
    </location>
</feature>
<dbReference type="Gene3D" id="1.10.10.580">
    <property type="entry name" value="Structural maintenance of chromosome 1. Chain E"/>
    <property type="match status" value="1"/>
</dbReference>
<keyword evidence="5" id="KW-0539">Nucleus</keyword>
<dbReference type="EMBL" id="GACK01005287">
    <property type="protein sequence ID" value="JAA59747.1"/>
    <property type="molecule type" value="mRNA"/>
</dbReference>
<feature type="compositionally biased region" description="Pro residues" evidence="6">
    <location>
        <begin position="742"/>
        <end position="756"/>
    </location>
</feature>
<feature type="region of interest" description="Disordered" evidence="6">
    <location>
        <begin position="550"/>
        <end position="569"/>
    </location>
</feature>
<feature type="region of interest" description="Disordered" evidence="6">
    <location>
        <begin position="735"/>
        <end position="800"/>
    </location>
</feature>
<feature type="domain" description="Rad21/Rec8-like protein N-terminal" evidence="8">
    <location>
        <begin position="1"/>
        <end position="102"/>
    </location>
</feature>
<evidence type="ECO:0000313" key="9">
    <source>
        <dbReference type="EMBL" id="JAA59747.1"/>
    </source>
</evidence>
<feature type="compositionally biased region" description="Low complexity" evidence="6">
    <location>
        <begin position="356"/>
        <end position="392"/>
    </location>
</feature>
<keyword evidence="4" id="KW-0158">Chromosome</keyword>